<dbReference type="AlphaFoldDB" id="A0A5N6V5V1"/>
<gene>
    <name evidence="1" type="ORF">BDV40DRAFT_30762</name>
</gene>
<dbReference type="EMBL" id="ML738596">
    <property type="protein sequence ID" value="KAE8166117.1"/>
    <property type="molecule type" value="Genomic_DNA"/>
</dbReference>
<keyword evidence="2" id="KW-1185">Reference proteome</keyword>
<proteinExistence type="predicted"/>
<protein>
    <submittedName>
        <fullName evidence="1">Uncharacterized protein</fullName>
    </submittedName>
</protein>
<accession>A0A5N6V5V1</accession>
<name>A0A5N6V5V1_ASPTM</name>
<dbReference type="Proteomes" id="UP000326950">
    <property type="component" value="Unassembled WGS sequence"/>
</dbReference>
<reference evidence="1 2" key="1">
    <citation type="submission" date="2019-04" db="EMBL/GenBank/DDBJ databases">
        <title>Friends and foes A comparative genomics study of 23 Aspergillus species from section Flavi.</title>
        <authorList>
            <consortium name="DOE Joint Genome Institute"/>
            <person name="Kjaerbolling I."/>
            <person name="Vesth T."/>
            <person name="Frisvad J.C."/>
            <person name="Nybo J.L."/>
            <person name="Theobald S."/>
            <person name="Kildgaard S."/>
            <person name="Isbrandt T."/>
            <person name="Kuo A."/>
            <person name="Sato A."/>
            <person name="Lyhne E.K."/>
            <person name="Kogle M.E."/>
            <person name="Wiebenga A."/>
            <person name="Kun R.S."/>
            <person name="Lubbers R.J."/>
            <person name="Makela M.R."/>
            <person name="Barry K."/>
            <person name="Chovatia M."/>
            <person name="Clum A."/>
            <person name="Daum C."/>
            <person name="Haridas S."/>
            <person name="He G."/>
            <person name="LaButti K."/>
            <person name="Lipzen A."/>
            <person name="Mondo S."/>
            <person name="Riley R."/>
            <person name="Salamov A."/>
            <person name="Simmons B.A."/>
            <person name="Magnuson J.K."/>
            <person name="Henrissat B."/>
            <person name="Mortensen U.H."/>
            <person name="Larsen T.O."/>
            <person name="Devries R.P."/>
            <person name="Grigoriev I.V."/>
            <person name="Machida M."/>
            <person name="Baker S.E."/>
            <person name="Andersen M.R."/>
        </authorList>
    </citation>
    <scope>NUCLEOTIDE SEQUENCE [LARGE SCALE GENOMIC DNA]</scope>
    <source>
        <strain evidence="1 2">CBS 117626</strain>
    </source>
</reference>
<sequence>MLTKNSTKQTNISRKIGANKQWVRHTYTRLDSISSATAHQSMNCTLALVSSSSCWVRWNFYQYGDWDYEHITGERYSVTSPYGLIISVVFTHWYTSDGSLPYRLSRHS</sequence>
<evidence type="ECO:0000313" key="1">
    <source>
        <dbReference type="EMBL" id="KAE8166117.1"/>
    </source>
</evidence>
<organism evidence="1 2">
    <name type="scientific">Aspergillus tamarii</name>
    <dbReference type="NCBI Taxonomy" id="41984"/>
    <lineage>
        <taxon>Eukaryota</taxon>
        <taxon>Fungi</taxon>
        <taxon>Dikarya</taxon>
        <taxon>Ascomycota</taxon>
        <taxon>Pezizomycotina</taxon>
        <taxon>Eurotiomycetes</taxon>
        <taxon>Eurotiomycetidae</taxon>
        <taxon>Eurotiales</taxon>
        <taxon>Aspergillaceae</taxon>
        <taxon>Aspergillus</taxon>
        <taxon>Aspergillus subgen. Circumdati</taxon>
    </lineage>
</organism>
<evidence type="ECO:0000313" key="2">
    <source>
        <dbReference type="Proteomes" id="UP000326950"/>
    </source>
</evidence>